<evidence type="ECO:0000313" key="2">
    <source>
        <dbReference type="Proteomes" id="UP000828390"/>
    </source>
</evidence>
<evidence type="ECO:0000313" key="1">
    <source>
        <dbReference type="EMBL" id="KAH3700407.1"/>
    </source>
</evidence>
<protein>
    <submittedName>
        <fullName evidence="1">Uncharacterized protein</fullName>
    </submittedName>
</protein>
<organism evidence="1 2">
    <name type="scientific">Dreissena polymorpha</name>
    <name type="common">Zebra mussel</name>
    <name type="synonym">Mytilus polymorpha</name>
    <dbReference type="NCBI Taxonomy" id="45954"/>
    <lineage>
        <taxon>Eukaryota</taxon>
        <taxon>Metazoa</taxon>
        <taxon>Spiralia</taxon>
        <taxon>Lophotrochozoa</taxon>
        <taxon>Mollusca</taxon>
        <taxon>Bivalvia</taxon>
        <taxon>Autobranchia</taxon>
        <taxon>Heteroconchia</taxon>
        <taxon>Euheterodonta</taxon>
        <taxon>Imparidentia</taxon>
        <taxon>Neoheterodontei</taxon>
        <taxon>Myida</taxon>
        <taxon>Dreissenoidea</taxon>
        <taxon>Dreissenidae</taxon>
        <taxon>Dreissena</taxon>
    </lineage>
</organism>
<dbReference type="EMBL" id="JAIWYP010000015">
    <property type="protein sequence ID" value="KAH3700407.1"/>
    <property type="molecule type" value="Genomic_DNA"/>
</dbReference>
<keyword evidence="2" id="KW-1185">Reference proteome</keyword>
<reference evidence="1" key="2">
    <citation type="submission" date="2020-11" db="EMBL/GenBank/DDBJ databases">
        <authorList>
            <person name="McCartney M.A."/>
            <person name="Auch B."/>
            <person name="Kono T."/>
            <person name="Mallez S."/>
            <person name="Becker A."/>
            <person name="Gohl D.M."/>
            <person name="Silverstein K.A.T."/>
            <person name="Koren S."/>
            <person name="Bechman K.B."/>
            <person name="Herman A."/>
            <person name="Abrahante J.E."/>
            <person name="Garbe J."/>
        </authorList>
    </citation>
    <scope>NUCLEOTIDE SEQUENCE</scope>
    <source>
        <strain evidence="1">Duluth1</strain>
        <tissue evidence="1">Whole animal</tissue>
    </source>
</reference>
<gene>
    <name evidence="1" type="ORF">DPMN_075383</name>
</gene>
<dbReference type="AlphaFoldDB" id="A0A9D3YH34"/>
<accession>A0A9D3YH34</accession>
<dbReference type="Proteomes" id="UP000828390">
    <property type="component" value="Unassembled WGS sequence"/>
</dbReference>
<proteinExistence type="predicted"/>
<sequence length="53" mass="5679">MVLLPGTSVSQRGTSWWAAAYAHVRLTAHGLDSLPAVLLYDVGCCFLSPMAML</sequence>
<name>A0A9D3YH34_DREPO</name>
<comment type="caution">
    <text evidence="1">The sequence shown here is derived from an EMBL/GenBank/DDBJ whole genome shotgun (WGS) entry which is preliminary data.</text>
</comment>
<reference evidence="1" key="1">
    <citation type="journal article" date="2019" name="bioRxiv">
        <title>The Genome of the Zebra Mussel, Dreissena polymorpha: A Resource for Invasive Species Research.</title>
        <authorList>
            <person name="McCartney M.A."/>
            <person name="Auch B."/>
            <person name="Kono T."/>
            <person name="Mallez S."/>
            <person name="Zhang Y."/>
            <person name="Obille A."/>
            <person name="Becker A."/>
            <person name="Abrahante J.E."/>
            <person name="Garbe J."/>
            <person name="Badalamenti J.P."/>
            <person name="Herman A."/>
            <person name="Mangelson H."/>
            <person name="Liachko I."/>
            <person name="Sullivan S."/>
            <person name="Sone E.D."/>
            <person name="Koren S."/>
            <person name="Silverstein K.A.T."/>
            <person name="Beckman K.B."/>
            <person name="Gohl D.M."/>
        </authorList>
    </citation>
    <scope>NUCLEOTIDE SEQUENCE</scope>
    <source>
        <strain evidence="1">Duluth1</strain>
        <tissue evidence="1">Whole animal</tissue>
    </source>
</reference>